<evidence type="ECO:0000256" key="3">
    <source>
        <dbReference type="ARBA" id="ARBA00022679"/>
    </source>
</evidence>
<name>A0ABP1GBG9_9CHLO</name>
<evidence type="ECO:0000256" key="5">
    <source>
        <dbReference type="ARBA" id="ARBA00023180"/>
    </source>
</evidence>
<evidence type="ECO:0000256" key="6">
    <source>
        <dbReference type="SAM" id="MobiDB-lite"/>
    </source>
</evidence>
<keyword evidence="3" id="KW-0808">Transferase</keyword>
<dbReference type="PANTHER" id="PTHR31042:SF150">
    <property type="entry name" value="OS06G0661900 PROTEIN"/>
    <property type="match status" value="1"/>
</dbReference>
<gene>
    <name evidence="8" type="primary">g10071</name>
    <name evidence="8" type="ORF">VP750_LOCUS9064</name>
</gene>
<dbReference type="EMBL" id="CAXHTA020000017">
    <property type="protein sequence ID" value="CAL5227158.1"/>
    <property type="molecule type" value="Genomic_DNA"/>
</dbReference>
<evidence type="ECO:0000313" key="9">
    <source>
        <dbReference type="Proteomes" id="UP001497392"/>
    </source>
</evidence>
<feature type="transmembrane region" description="Helical" evidence="7">
    <location>
        <begin position="21"/>
        <end position="42"/>
    </location>
</feature>
<evidence type="ECO:0000256" key="7">
    <source>
        <dbReference type="SAM" id="Phobius"/>
    </source>
</evidence>
<keyword evidence="4 7" id="KW-0472">Membrane</keyword>
<dbReference type="InterPro" id="IPR003406">
    <property type="entry name" value="Glyco_trans_14"/>
</dbReference>
<keyword evidence="2" id="KW-0328">Glycosyltransferase</keyword>
<evidence type="ECO:0000256" key="1">
    <source>
        <dbReference type="ARBA" id="ARBA00004606"/>
    </source>
</evidence>
<reference evidence="8 9" key="1">
    <citation type="submission" date="2024-06" db="EMBL/GenBank/DDBJ databases">
        <authorList>
            <person name="Kraege A."/>
            <person name="Thomma B."/>
        </authorList>
    </citation>
    <scope>NUCLEOTIDE SEQUENCE [LARGE SCALE GENOMIC DNA]</scope>
</reference>
<comment type="caution">
    <text evidence="8">The sequence shown here is derived from an EMBL/GenBank/DDBJ whole genome shotgun (WGS) entry which is preliminary data.</text>
</comment>
<keyword evidence="7" id="KW-0812">Transmembrane</keyword>
<evidence type="ECO:0000256" key="4">
    <source>
        <dbReference type="ARBA" id="ARBA00023136"/>
    </source>
</evidence>
<protein>
    <submittedName>
        <fullName evidence="8">G10071 protein</fullName>
    </submittedName>
</protein>
<sequence>MAGHQQVKGRWRTQYARYGNKGIVVLAILMALTGVALILAGMQQPKAPVILPGGGTGPSRNEQRAGSLQEARKAAKRKSSLTSGCPMLRVPKVALMFLTRGDMPHEASWAAWLRSAEGMVPIDPAQDALCAHKPAPGKCPWANGVRQSPVGPMGQFLYSVYVHSGPDYPGYKANSLFYGREVPNRVQVKWGEHSMVEALRALLREALKDPLNQRFQLLCEYSLPLQSPLLVYQQFIKERKSRLNACNTFDWQEHRTNSSRDRWTPKMLPTVPEVLWRKSSQWVELTRPHAMRIVEDTTVDPVMQKHCSIGYDRKLKRKRDCYSDEHYVPVLMAYLGLDNETTCNGNTMHVSWQSSTGKYLGEHPMSYSTKSVTLGVFLWLRQAGNAESLCNEVSTIRSVGAMFVHQTELRYFDCERAAQLTWDATILEACPLFSRKFGPKTAHLATDLLTSCEPYLGIAPQQGCDLWM</sequence>
<organism evidence="8 9">
    <name type="scientific">Coccomyxa viridis</name>
    <dbReference type="NCBI Taxonomy" id="1274662"/>
    <lineage>
        <taxon>Eukaryota</taxon>
        <taxon>Viridiplantae</taxon>
        <taxon>Chlorophyta</taxon>
        <taxon>core chlorophytes</taxon>
        <taxon>Trebouxiophyceae</taxon>
        <taxon>Trebouxiophyceae incertae sedis</taxon>
        <taxon>Coccomyxaceae</taxon>
        <taxon>Coccomyxa</taxon>
    </lineage>
</organism>
<keyword evidence="7" id="KW-1133">Transmembrane helix</keyword>
<comment type="subcellular location">
    <subcellularLocation>
        <location evidence="1">Membrane</location>
        <topology evidence="1">Single-pass type II membrane protein</topology>
    </subcellularLocation>
</comment>
<dbReference type="Proteomes" id="UP001497392">
    <property type="component" value="Unassembled WGS sequence"/>
</dbReference>
<dbReference type="InterPro" id="IPR044174">
    <property type="entry name" value="BC10-like"/>
</dbReference>
<feature type="region of interest" description="Disordered" evidence="6">
    <location>
        <begin position="51"/>
        <end position="80"/>
    </location>
</feature>
<proteinExistence type="predicted"/>
<keyword evidence="5" id="KW-0325">Glycoprotein</keyword>
<accession>A0ABP1GBG9</accession>
<keyword evidence="9" id="KW-1185">Reference proteome</keyword>
<dbReference type="PANTHER" id="PTHR31042">
    <property type="entry name" value="CORE-2/I-BRANCHING BETA-1,6-N-ACETYLGLUCOSAMINYLTRANSFERASE FAMILY PROTEIN-RELATED"/>
    <property type="match status" value="1"/>
</dbReference>
<evidence type="ECO:0000256" key="2">
    <source>
        <dbReference type="ARBA" id="ARBA00022676"/>
    </source>
</evidence>
<evidence type="ECO:0000313" key="8">
    <source>
        <dbReference type="EMBL" id="CAL5227158.1"/>
    </source>
</evidence>
<dbReference type="Pfam" id="PF02485">
    <property type="entry name" value="Branch"/>
    <property type="match status" value="1"/>
</dbReference>